<feature type="region of interest" description="Disordered" evidence="1">
    <location>
        <begin position="227"/>
        <end position="260"/>
    </location>
</feature>
<feature type="compositionally biased region" description="Low complexity" evidence="1">
    <location>
        <begin position="325"/>
        <end position="336"/>
    </location>
</feature>
<comment type="caution">
    <text evidence="2">The sequence shown here is derived from an EMBL/GenBank/DDBJ whole genome shotgun (WGS) entry which is preliminary data.</text>
</comment>
<accession>A0AAV0AN47</accession>
<feature type="compositionally biased region" description="Low complexity" evidence="1">
    <location>
        <begin position="239"/>
        <end position="251"/>
    </location>
</feature>
<dbReference type="AlphaFoldDB" id="A0AAV0AN47"/>
<evidence type="ECO:0000313" key="2">
    <source>
        <dbReference type="EMBL" id="CAH7670249.1"/>
    </source>
</evidence>
<proteinExistence type="predicted"/>
<sequence>MAHELTYIPRGCAPLSNTPKPQNLREALLAAFDPNAPGMRIADLKEFITQLSPGTPIPTKVRLGELQEIACNLRATSPDCLELRSRSASPPLINIKNFNPHAPQIRKADLKNIILQIDSSYHVPSNVTLVELKNMTYRLIHPHRNLPQTSQDQNKRPRSRATSPARPGLRMRSALPALKNINIFDPYALHICKADLQEFILQIDPSSHIPSNTRRAELRDMAYRMIHPQSGPGHASNVQASQSRASSPAQPGHRTRSASPAIISIKNFDPYAPHVKKADLREVIFQIDPCSHVPSNIGLSALRDLVYQMIHPRTVNPQASNADKAPQSRAASPAQSELRLRSDQLPSRSIKNFDPYAPHINKADLREVIFQIDSNSQIPNNIRLAELRNMAFRMIHPHDSLPQEGKKLFPIFLTMCPISDFS</sequence>
<organism evidence="2 3">
    <name type="scientific">Phakopsora pachyrhizi</name>
    <name type="common">Asian soybean rust disease fungus</name>
    <dbReference type="NCBI Taxonomy" id="170000"/>
    <lineage>
        <taxon>Eukaryota</taxon>
        <taxon>Fungi</taxon>
        <taxon>Dikarya</taxon>
        <taxon>Basidiomycota</taxon>
        <taxon>Pucciniomycotina</taxon>
        <taxon>Pucciniomycetes</taxon>
        <taxon>Pucciniales</taxon>
        <taxon>Phakopsoraceae</taxon>
        <taxon>Phakopsora</taxon>
    </lineage>
</organism>
<dbReference type="EMBL" id="CALTRL010000960">
    <property type="protein sequence ID" value="CAH7670249.1"/>
    <property type="molecule type" value="Genomic_DNA"/>
</dbReference>
<keyword evidence="3" id="KW-1185">Reference proteome</keyword>
<reference evidence="2" key="1">
    <citation type="submission" date="2022-06" db="EMBL/GenBank/DDBJ databases">
        <authorList>
            <consortium name="SYNGENTA / RWTH Aachen University"/>
        </authorList>
    </citation>
    <scope>NUCLEOTIDE SEQUENCE</scope>
</reference>
<name>A0AAV0AN47_PHAPC</name>
<gene>
    <name evidence="2" type="ORF">PPACK8108_LOCUS4962</name>
</gene>
<dbReference type="Proteomes" id="UP001153365">
    <property type="component" value="Unassembled WGS sequence"/>
</dbReference>
<evidence type="ECO:0000256" key="1">
    <source>
        <dbReference type="SAM" id="MobiDB-lite"/>
    </source>
</evidence>
<feature type="region of interest" description="Disordered" evidence="1">
    <location>
        <begin position="316"/>
        <end position="340"/>
    </location>
</feature>
<protein>
    <submittedName>
        <fullName evidence="2">Uncharacterized protein</fullName>
    </submittedName>
</protein>
<evidence type="ECO:0000313" key="3">
    <source>
        <dbReference type="Proteomes" id="UP001153365"/>
    </source>
</evidence>
<feature type="region of interest" description="Disordered" evidence="1">
    <location>
        <begin position="142"/>
        <end position="170"/>
    </location>
</feature>